<feature type="chain" id="PRO_5017231936" description="Pectinacetylesterase" evidence="1">
    <location>
        <begin position="25"/>
        <end position="372"/>
    </location>
</feature>
<dbReference type="Proteomes" id="UP000273405">
    <property type="component" value="Unassembled WGS sequence"/>
</dbReference>
<evidence type="ECO:0000313" key="3">
    <source>
        <dbReference type="Proteomes" id="UP000273405"/>
    </source>
</evidence>
<dbReference type="SUPFAM" id="SSF53474">
    <property type="entry name" value="alpha/beta-Hydrolases"/>
    <property type="match status" value="1"/>
</dbReference>
<dbReference type="EMBL" id="RAWG01000064">
    <property type="protein sequence ID" value="RKH43592.1"/>
    <property type="molecule type" value="Genomic_DNA"/>
</dbReference>
<feature type="signal peptide" evidence="1">
    <location>
        <begin position="1"/>
        <end position="24"/>
    </location>
</feature>
<evidence type="ECO:0008006" key="4">
    <source>
        <dbReference type="Google" id="ProtNLM"/>
    </source>
</evidence>
<dbReference type="InterPro" id="IPR004963">
    <property type="entry name" value="PAE/NOTUM"/>
</dbReference>
<dbReference type="PANTHER" id="PTHR21562:SF83">
    <property type="entry name" value="PECTIN ACETYLESTERASE 4"/>
    <property type="match status" value="1"/>
</dbReference>
<reference evidence="3" key="1">
    <citation type="submission" date="2018-09" db="EMBL/GenBank/DDBJ databases">
        <authorList>
            <person name="Livingstone P.G."/>
            <person name="Whitworth D.E."/>
        </authorList>
    </citation>
    <scope>NUCLEOTIDE SEQUENCE [LARGE SCALE GENOMIC DNA]</scope>
    <source>
        <strain evidence="3">CA040B</strain>
    </source>
</reference>
<keyword evidence="1" id="KW-0732">Signal</keyword>
<dbReference type="PANTHER" id="PTHR21562">
    <property type="entry name" value="NOTUM-RELATED"/>
    <property type="match status" value="1"/>
</dbReference>
<dbReference type="Pfam" id="PF03283">
    <property type="entry name" value="PAE"/>
    <property type="match status" value="1"/>
</dbReference>
<organism evidence="2 3">
    <name type="scientific">Corallococcus sicarius</name>
    <dbReference type="NCBI Taxonomy" id="2316726"/>
    <lineage>
        <taxon>Bacteria</taxon>
        <taxon>Pseudomonadati</taxon>
        <taxon>Myxococcota</taxon>
        <taxon>Myxococcia</taxon>
        <taxon>Myxococcales</taxon>
        <taxon>Cystobacterineae</taxon>
        <taxon>Myxococcaceae</taxon>
        <taxon>Corallococcus</taxon>
    </lineage>
</organism>
<gene>
    <name evidence="2" type="ORF">D7X12_12800</name>
</gene>
<evidence type="ECO:0000313" key="2">
    <source>
        <dbReference type="EMBL" id="RKH43592.1"/>
    </source>
</evidence>
<comment type="caution">
    <text evidence="2">The sequence shown here is derived from an EMBL/GenBank/DDBJ whole genome shotgun (WGS) entry which is preliminary data.</text>
</comment>
<dbReference type="AlphaFoldDB" id="A0A3A8NU92"/>
<dbReference type="GO" id="GO:0016787">
    <property type="term" value="F:hydrolase activity"/>
    <property type="evidence" value="ECO:0007669"/>
    <property type="project" value="InterPro"/>
</dbReference>
<protein>
    <recommendedName>
        <fullName evidence="4">Pectinacetylesterase</fullName>
    </recommendedName>
</protein>
<dbReference type="PROSITE" id="PS51257">
    <property type="entry name" value="PROKAR_LIPOPROTEIN"/>
    <property type="match status" value="1"/>
</dbReference>
<sequence length="372" mass="39272">MRGGMHARSCSPMLLGLLMLSACATPFEDPGDLRPDAGAGDYDLPSVPYTVDAGAPIDAPRESWTFVPVPDAHCANGSSTGMAINLTDRSKRVFVFLAGGGACWEAAACALGTATHITDTMGADPVLAEAQAADLAVLFDRANPQNPFRDASFVYVPYCTGDLHAGTRVHTYDWFGPKRVEHVGARNLDAYLRRLQPTFPEADRVWLAGISAGGYGATFNAWRVQKALPWARVDVLNDSGLVINTAGDGRYGTMRANWGVEFPPGCTGCDTGLSAVLGASARLLTAPRRHGMLGHLQDGTIALYFGLDGAQVQAGLEAARASAEPNVKTFYLPGNPHVLLAHPDAATGAGLTVRAWLQQFAGDDPAWSHAGP</sequence>
<dbReference type="InterPro" id="IPR029058">
    <property type="entry name" value="AB_hydrolase_fold"/>
</dbReference>
<keyword evidence="3" id="KW-1185">Reference proteome</keyword>
<evidence type="ECO:0000256" key="1">
    <source>
        <dbReference type="SAM" id="SignalP"/>
    </source>
</evidence>
<name>A0A3A8NU92_9BACT</name>
<accession>A0A3A8NU92</accession>
<proteinExistence type="predicted"/>